<dbReference type="Proteomes" id="UP000249061">
    <property type="component" value="Unassembled WGS sequence"/>
</dbReference>
<comment type="caution">
    <text evidence="1">The sequence shown here is derived from an EMBL/GenBank/DDBJ whole genome shotgun (WGS) entry which is preliminary data.</text>
</comment>
<accession>A0A2W5VFL8</accession>
<organism evidence="1 2">
    <name type="scientific">Archangium gephyra</name>
    <dbReference type="NCBI Taxonomy" id="48"/>
    <lineage>
        <taxon>Bacteria</taxon>
        <taxon>Pseudomonadati</taxon>
        <taxon>Myxococcota</taxon>
        <taxon>Myxococcia</taxon>
        <taxon>Myxococcales</taxon>
        <taxon>Cystobacterineae</taxon>
        <taxon>Archangiaceae</taxon>
        <taxon>Archangium</taxon>
    </lineage>
</organism>
<proteinExistence type="predicted"/>
<evidence type="ECO:0000313" key="1">
    <source>
        <dbReference type="EMBL" id="PZR14894.1"/>
    </source>
</evidence>
<dbReference type="AlphaFoldDB" id="A0A2W5VFL8"/>
<protein>
    <submittedName>
        <fullName evidence="1">Uncharacterized protein</fullName>
    </submittedName>
</protein>
<reference evidence="1 2" key="1">
    <citation type="submission" date="2017-08" db="EMBL/GenBank/DDBJ databases">
        <title>Infants hospitalized years apart are colonized by the same room-sourced microbial strains.</title>
        <authorList>
            <person name="Brooks B."/>
            <person name="Olm M.R."/>
            <person name="Firek B.A."/>
            <person name="Baker R."/>
            <person name="Thomas B.C."/>
            <person name="Morowitz M.J."/>
            <person name="Banfield J.F."/>
        </authorList>
    </citation>
    <scope>NUCLEOTIDE SEQUENCE [LARGE SCALE GENOMIC DNA]</scope>
    <source>
        <strain evidence="1">S2_003_000_R2_14</strain>
    </source>
</reference>
<name>A0A2W5VFL8_9BACT</name>
<sequence length="67" mass="7315">MQTEHDLHAAGARLARSLHNATVARWPGGRVIVIVTLPGRSMPLRFVGDSPDACVDMALKQLVERPE</sequence>
<gene>
    <name evidence="1" type="ORF">DI536_08905</name>
</gene>
<dbReference type="EMBL" id="QFQP01000006">
    <property type="protein sequence ID" value="PZR14894.1"/>
    <property type="molecule type" value="Genomic_DNA"/>
</dbReference>
<evidence type="ECO:0000313" key="2">
    <source>
        <dbReference type="Proteomes" id="UP000249061"/>
    </source>
</evidence>